<dbReference type="InterPro" id="IPR023797">
    <property type="entry name" value="RNA3'_phos_cyclase_dom"/>
</dbReference>
<feature type="domain" description="RNA 3'-terminal phosphate cyclase" evidence="6">
    <location>
        <begin position="7"/>
        <end position="337"/>
    </location>
</feature>
<organism evidence="8 9">
    <name type="scientific">Clonorchis sinensis</name>
    <name type="common">Chinese liver fluke</name>
    <dbReference type="NCBI Taxonomy" id="79923"/>
    <lineage>
        <taxon>Eukaryota</taxon>
        <taxon>Metazoa</taxon>
        <taxon>Spiralia</taxon>
        <taxon>Lophotrochozoa</taxon>
        <taxon>Platyhelminthes</taxon>
        <taxon>Trematoda</taxon>
        <taxon>Digenea</taxon>
        <taxon>Opisthorchiida</taxon>
        <taxon>Opisthorchiata</taxon>
        <taxon>Opisthorchiidae</taxon>
        <taxon>Clonorchis</taxon>
    </lineage>
</organism>
<dbReference type="GO" id="GO:0005730">
    <property type="term" value="C:nucleolus"/>
    <property type="evidence" value="ECO:0007669"/>
    <property type="project" value="UniProtKB-SubCell"/>
</dbReference>
<evidence type="ECO:0000313" key="8">
    <source>
        <dbReference type="EMBL" id="GAA56857.1"/>
    </source>
</evidence>
<dbReference type="PANTHER" id="PTHR11096:SF1">
    <property type="entry name" value="RNA 3'-TERMINAL PHOSPHATE CYCLASE-LIKE PROTEIN"/>
    <property type="match status" value="1"/>
</dbReference>
<evidence type="ECO:0000259" key="6">
    <source>
        <dbReference type="Pfam" id="PF01137"/>
    </source>
</evidence>
<keyword evidence="4" id="KW-0539">Nucleus</keyword>
<dbReference type="Pfam" id="PF01137">
    <property type="entry name" value="RTC"/>
    <property type="match status" value="1"/>
</dbReference>
<dbReference type="GO" id="GO:0004521">
    <property type="term" value="F:RNA endonuclease activity"/>
    <property type="evidence" value="ECO:0007669"/>
    <property type="project" value="TreeGrafter"/>
</dbReference>
<evidence type="ECO:0000256" key="5">
    <source>
        <dbReference type="SAM" id="MobiDB-lite"/>
    </source>
</evidence>
<dbReference type="InterPro" id="IPR037136">
    <property type="entry name" value="RNA3'_phos_cyclase_dom_sf"/>
</dbReference>
<dbReference type="GO" id="GO:0000479">
    <property type="term" value="P:endonucleolytic cleavage of tricistronic rRNA transcript (SSU-rRNA, 5.8S rRNA, LSU-rRNA)"/>
    <property type="evidence" value="ECO:0007669"/>
    <property type="project" value="TreeGrafter"/>
</dbReference>
<dbReference type="AlphaFoldDB" id="G7YV77"/>
<dbReference type="Gene3D" id="3.65.10.20">
    <property type="entry name" value="RNA 3'-terminal phosphate cyclase domain"/>
    <property type="match status" value="1"/>
</dbReference>
<proteinExistence type="inferred from homology"/>
<evidence type="ECO:0000259" key="7">
    <source>
        <dbReference type="Pfam" id="PF05189"/>
    </source>
</evidence>
<protein>
    <submittedName>
        <fullName evidence="8">RNA 3'-terminal phosphate cyclase-like protein</fullName>
    </submittedName>
</protein>
<sequence>MPTKCFSGPGNFRVKLALSLITLKPISITQIRNKSLNPGVDAAEVSLLKLIDEISNGTEIKIGDTGTAVTCKPGILVGGTFTFECAGERGLGYFIEFLLLIAPFCKQPINATLVGMTNSSVDPSPDMIKQAWFPAYRELIGPSAAAALELTITKRGTAPNGGGEIVFSSKPCTGILAMMKLNEGKVYRIRGVAWTCRVNSGYGHRLMSGAKSLLNRLLSDVYVTLDHRKDESAGRSPGFGITLWAETKEGAVYSAEAISEPETSGAVPVDAEAVGMSAASHLLDEIYHGGFVDSGAQSLILFLMACEAGRNASQLAIGSPTSYTVATLQLVQEFLGFVREHLYPNRPSNKEQGYWIFGSQVYRTNLKEDETGVEVSKDFISAMSSISRGCRRSCTPGPVTFHFDYRNRLGSGKPATQSEDSTLDRSDPQPEESASLDSDVLIATCFGAGIKNVALDTAWCKAHREVLTSSRESVRNLLFGGTSSCAHEARCDRLYSNYSRDLIHITAFNVHTLRQIRQHSVDVCCVSGARTQDPASFVQLQPLTTGSDVPHFTLRISGDPDAMVHVVFALCGCLAHLRSMQVDVVSAYAPTECTTESEKDGFSQDLSRLIRSARTRDIVTLMGDMTVQVGQLSPEEAQSGGRFEVDSQCADNRERLPQLCADHYPFVATMNFQHKHLHRVSWRPQTTRQSVTHLDHWTLGY</sequence>
<dbReference type="InterPro" id="IPR020719">
    <property type="entry name" value="RNA3'_term_phos_cycl-like_CS"/>
</dbReference>
<feature type="region of interest" description="Disordered" evidence="5">
    <location>
        <begin position="410"/>
        <end position="435"/>
    </location>
</feature>
<dbReference type="NCBIfam" id="TIGR03400">
    <property type="entry name" value="18S_RNA_Rcl1p"/>
    <property type="match status" value="1"/>
</dbReference>
<dbReference type="EMBL" id="DF144415">
    <property type="protein sequence ID" value="GAA56857.1"/>
    <property type="molecule type" value="Genomic_DNA"/>
</dbReference>
<reference key="2">
    <citation type="submission" date="2011-10" db="EMBL/GenBank/DDBJ databases">
        <title>The genome and transcriptome sequence of Clonorchis sinensis provide insights into the carcinogenic liver fluke.</title>
        <authorList>
            <person name="Wang X."/>
            <person name="Huang Y."/>
            <person name="Chen W."/>
            <person name="Liu H."/>
            <person name="Guo L."/>
            <person name="Chen Y."/>
            <person name="Luo F."/>
            <person name="Zhou W."/>
            <person name="Sun J."/>
            <person name="Mao Q."/>
            <person name="Liang P."/>
            <person name="Zhou C."/>
            <person name="Tian Y."/>
            <person name="Men J."/>
            <person name="Lv X."/>
            <person name="Huang L."/>
            <person name="Zhou J."/>
            <person name="Hu Y."/>
            <person name="Li R."/>
            <person name="Zhang F."/>
            <person name="Lei H."/>
            <person name="Li X."/>
            <person name="Hu X."/>
            <person name="Liang C."/>
            <person name="Xu J."/>
            <person name="Wu Z."/>
            <person name="Yu X."/>
        </authorList>
    </citation>
    <scope>NUCLEOTIDE SEQUENCE</scope>
    <source>
        <strain>Henan</strain>
    </source>
</reference>
<dbReference type="Pfam" id="PF05189">
    <property type="entry name" value="RTC_insert"/>
    <property type="match status" value="1"/>
</dbReference>
<dbReference type="InterPro" id="IPR036553">
    <property type="entry name" value="RPTC_insert"/>
</dbReference>
<dbReference type="PANTHER" id="PTHR11096">
    <property type="entry name" value="RNA 3' TERMINAL PHOSPHATE CYCLASE"/>
    <property type="match status" value="1"/>
</dbReference>
<keyword evidence="9" id="KW-1185">Reference proteome</keyword>
<gene>
    <name evidence="8" type="ORF">CLF_111694</name>
</gene>
<evidence type="ECO:0000256" key="1">
    <source>
        <dbReference type="ARBA" id="ARBA00004604"/>
    </source>
</evidence>
<comment type="subcellular location">
    <subcellularLocation>
        <location evidence="1">Nucleus</location>
        <location evidence="1">Nucleolus</location>
    </subcellularLocation>
</comment>
<evidence type="ECO:0000313" key="9">
    <source>
        <dbReference type="Proteomes" id="UP000008909"/>
    </source>
</evidence>
<evidence type="ECO:0000256" key="3">
    <source>
        <dbReference type="ARBA" id="ARBA00022517"/>
    </source>
</evidence>
<dbReference type="SUPFAM" id="SSF55205">
    <property type="entry name" value="EPT/RTPC-like"/>
    <property type="match status" value="1"/>
</dbReference>
<dbReference type="InterPro" id="IPR000228">
    <property type="entry name" value="RNA3'_term_phos_cyc"/>
</dbReference>
<dbReference type="InterPro" id="IPR013791">
    <property type="entry name" value="RNA3'-term_phos_cycl_insert"/>
</dbReference>
<dbReference type="PROSITE" id="PS01287">
    <property type="entry name" value="RTC"/>
    <property type="match status" value="1"/>
</dbReference>
<evidence type="ECO:0000256" key="4">
    <source>
        <dbReference type="ARBA" id="ARBA00023242"/>
    </source>
</evidence>
<accession>G7YV77</accession>
<evidence type="ECO:0000256" key="2">
    <source>
        <dbReference type="ARBA" id="ARBA00007089"/>
    </source>
</evidence>
<feature type="domain" description="RNA 3'-terminal phosphate cyclase insert" evidence="7">
    <location>
        <begin position="182"/>
        <end position="286"/>
    </location>
</feature>
<comment type="similarity">
    <text evidence="2">Belongs to the RNA 3'-terminal cyclase family. Type 2 subfamily.</text>
</comment>
<dbReference type="InterPro" id="IPR013792">
    <property type="entry name" value="RNA3'P_cycl/enolpyr_Trfase_a/b"/>
</dbReference>
<reference evidence="8" key="1">
    <citation type="journal article" date="2011" name="Genome Biol.">
        <title>The draft genome of the carcinogenic human liver fluke Clonorchis sinensis.</title>
        <authorList>
            <person name="Wang X."/>
            <person name="Chen W."/>
            <person name="Huang Y."/>
            <person name="Sun J."/>
            <person name="Men J."/>
            <person name="Liu H."/>
            <person name="Luo F."/>
            <person name="Guo L."/>
            <person name="Lv X."/>
            <person name="Deng C."/>
            <person name="Zhou C."/>
            <person name="Fan Y."/>
            <person name="Li X."/>
            <person name="Huang L."/>
            <person name="Hu Y."/>
            <person name="Liang C."/>
            <person name="Hu X."/>
            <person name="Xu J."/>
            <person name="Yu X."/>
        </authorList>
    </citation>
    <scope>NUCLEOTIDE SEQUENCE [LARGE SCALE GENOMIC DNA]</scope>
    <source>
        <strain evidence="8">Henan</strain>
    </source>
</reference>
<name>G7YV77_CLOSI</name>
<dbReference type="Proteomes" id="UP000008909">
    <property type="component" value="Unassembled WGS sequence"/>
</dbReference>
<keyword evidence="3" id="KW-0690">Ribosome biogenesis</keyword>
<dbReference type="Gene3D" id="3.30.360.20">
    <property type="entry name" value="RNA 3'-terminal phosphate cyclase, insert domain"/>
    <property type="match status" value="1"/>
</dbReference>
<dbReference type="InterPro" id="IPR016443">
    <property type="entry name" value="RNA3'_term_phos_cyc_type_2"/>
</dbReference>